<dbReference type="AlphaFoldDB" id="A0AAN7TVJ7"/>
<organism evidence="1 2">
    <name type="scientific">Dictyostelium firmibasis</name>
    <dbReference type="NCBI Taxonomy" id="79012"/>
    <lineage>
        <taxon>Eukaryota</taxon>
        <taxon>Amoebozoa</taxon>
        <taxon>Evosea</taxon>
        <taxon>Eumycetozoa</taxon>
        <taxon>Dictyostelia</taxon>
        <taxon>Dictyosteliales</taxon>
        <taxon>Dictyosteliaceae</taxon>
        <taxon>Dictyostelium</taxon>
    </lineage>
</organism>
<proteinExistence type="predicted"/>
<dbReference type="EMBL" id="JAVFKY010000005">
    <property type="protein sequence ID" value="KAK5576418.1"/>
    <property type="molecule type" value="Genomic_DNA"/>
</dbReference>
<dbReference type="Proteomes" id="UP001344447">
    <property type="component" value="Unassembled WGS sequence"/>
</dbReference>
<gene>
    <name evidence="1" type="ORF">RB653_007561</name>
</gene>
<comment type="caution">
    <text evidence="1">The sequence shown here is derived from an EMBL/GenBank/DDBJ whole genome shotgun (WGS) entry which is preliminary data.</text>
</comment>
<name>A0AAN7TVJ7_9MYCE</name>
<evidence type="ECO:0000313" key="2">
    <source>
        <dbReference type="Proteomes" id="UP001344447"/>
    </source>
</evidence>
<protein>
    <submittedName>
        <fullName evidence="1">Uncharacterized protein</fullName>
    </submittedName>
</protein>
<sequence>MKNYQSFIFQEKKEGKKIIIIDKSKIYYCKEIILQNYENQQNPNYKEYFVISNEEIEKIFRVVEFFSNKKEIKKQIEFIEKKSQFNSLWYKLSIEIDESSKIVDHNILLTPIDQYNFKSIVESKEVSQDLYLKAMFHLILGLYDIGENESSDDSMFFSFLNCSFENLYLFSFQEFMLLYPFIKFESDDNISEPFFKSISKYIDFNYCDSLLTDIINKMNNQPLSKIHFLFVVKKIIKIILKEKDRILDQYPNSKFSEYFEQFEVSIYFEEQRDIKLNINNKIDPFKVIKMSSFLKNSKNNSGVLYIVNHKGKELGVEIFKNNENNEIDISKTGINNSLVWKCLPDNFLKFFDYSKDKEKMMLYIIYELPIGFDFNSCYENSILTNNMSKQEKDQLFYRLINKRLSNYGYAQFQNKQIGNGIDILNNYSNLIISNKEKIYYSYSFDKRAKNSLINSVYDIGKFVYGKNSTELKQLQCLKLLQHLVWYNNVQSIHHQINISISNIYKIIRNNLDGSKKFIEKYKPFEYPIIIIGENFYYIKKISSPLEKSCDFYKTMILILKGTNNKRKFVCVRKQFNLQLFCDVALTSEFIPGKDVEFLNVCGPLFAINDSNTSFTFFKYKPIVTLQQFNLKLGHVVILRSLLIYLQNLNFIDGNFLQNDQVLINISKISKFGNDVYFLVDIREFAEKFFKNFFGWNEAILNTKELITKYVYLNESLVKSDQFCYDLFDQLFN</sequence>
<keyword evidence="2" id="KW-1185">Reference proteome</keyword>
<accession>A0AAN7TVJ7</accession>
<reference evidence="1 2" key="1">
    <citation type="submission" date="2023-11" db="EMBL/GenBank/DDBJ databases">
        <title>Dfirmibasis_genome.</title>
        <authorList>
            <person name="Edelbroek B."/>
            <person name="Kjellin J."/>
            <person name="Jerlstrom-Hultqvist J."/>
            <person name="Soderbom F."/>
        </authorList>
    </citation>
    <scope>NUCLEOTIDE SEQUENCE [LARGE SCALE GENOMIC DNA]</scope>
    <source>
        <strain evidence="1 2">TNS-C-14</strain>
    </source>
</reference>
<evidence type="ECO:0000313" key="1">
    <source>
        <dbReference type="EMBL" id="KAK5576418.1"/>
    </source>
</evidence>